<comment type="similarity">
    <text evidence="3 17">Belongs to the ALAD family.</text>
</comment>
<keyword evidence="15" id="KW-0460">Magnesium</keyword>
<feature type="binding site" evidence="13">
    <location>
        <position position="277"/>
    </location>
    <ligand>
        <name>5-aminolevulinate</name>
        <dbReference type="ChEBI" id="CHEBI:356416"/>
        <label>2</label>
    </ligand>
</feature>
<dbReference type="NCBIfam" id="NF006762">
    <property type="entry name" value="PRK09283.1"/>
    <property type="match status" value="1"/>
</dbReference>
<evidence type="ECO:0000256" key="8">
    <source>
        <dbReference type="ARBA" id="ARBA00023239"/>
    </source>
</evidence>
<dbReference type="Proteomes" id="UP000198943">
    <property type="component" value="Unassembled WGS sequence"/>
</dbReference>
<evidence type="ECO:0000256" key="6">
    <source>
        <dbReference type="ARBA" id="ARBA00020771"/>
    </source>
</evidence>
<dbReference type="PANTHER" id="PTHR11458:SF0">
    <property type="entry name" value="DELTA-AMINOLEVULINIC ACID DEHYDRATASE"/>
    <property type="match status" value="1"/>
</dbReference>
<evidence type="ECO:0000256" key="16">
    <source>
        <dbReference type="RuleBase" id="RU000515"/>
    </source>
</evidence>
<feature type="binding site" evidence="14">
    <location>
        <position position="121"/>
    </location>
    <ligand>
        <name>Zn(2+)</name>
        <dbReference type="ChEBI" id="CHEBI:29105"/>
        <note>catalytic</note>
    </ligand>
</feature>
<evidence type="ECO:0000256" key="15">
    <source>
        <dbReference type="PIRSR" id="PIRSR001415-5"/>
    </source>
</evidence>
<dbReference type="GO" id="GO:0008270">
    <property type="term" value="F:zinc ion binding"/>
    <property type="evidence" value="ECO:0007669"/>
    <property type="project" value="TreeGrafter"/>
</dbReference>
<feature type="active site" description="Schiff-base intermediate with substrate" evidence="12">
    <location>
        <position position="198"/>
    </location>
</feature>
<dbReference type="PROSITE" id="PS00169">
    <property type="entry name" value="D_ALA_DEHYDRATASE"/>
    <property type="match status" value="1"/>
</dbReference>
<dbReference type="CDD" id="cd00384">
    <property type="entry name" value="ALAD_PBGS"/>
    <property type="match status" value="1"/>
</dbReference>
<dbReference type="PRINTS" id="PR00144">
    <property type="entry name" value="DALDHYDRTASE"/>
</dbReference>
<feature type="binding site" evidence="15">
    <location>
        <position position="236"/>
    </location>
    <ligand>
        <name>Mg(2+)</name>
        <dbReference type="ChEBI" id="CHEBI:18420"/>
    </ligand>
</feature>
<evidence type="ECO:0000256" key="17">
    <source>
        <dbReference type="RuleBase" id="RU004161"/>
    </source>
</evidence>
<dbReference type="SMART" id="SM01004">
    <property type="entry name" value="ALAD"/>
    <property type="match status" value="1"/>
</dbReference>
<keyword evidence="14" id="KW-0479">Metal-binding</keyword>
<evidence type="ECO:0000256" key="7">
    <source>
        <dbReference type="ARBA" id="ARBA00023133"/>
    </source>
</evidence>
<dbReference type="RefSeq" id="WP_093730556.1">
    <property type="nucleotide sequence ID" value="NZ_FMYW01000009.1"/>
</dbReference>
<feature type="binding site" evidence="14">
    <location>
        <position position="123"/>
    </location>
    <ligand>
        <name>Zn(2+)</name>
        <dbReference type="ChEBI" id="CHEBI:29105"/>
        <note>catalytic</note>
    </ligand>
</feature>
<keyword evidence="9 16" id="KW-0627">Porphyrin biosynthesis</keyword>
<dbReference type="Pfam" id="PF00490">
    <property type="entry name" value="ALAD"/>
    <property type="match status" value="1"/>
</dbReference>
<evidence type="ECO:0000256" key="3">
    <source>
        <dbReference type="ARBA" id="ARBA00008055"/>
    </source>
</evidence>
<evidence type="ECO:0000256" key="13">
    <source>
        <dbReference type="PIRSR" id="PIRSR001415-2"/>
    </source>
</evidence>
<dbReference type="InterPro" id="IPR001731">
    <property type="entry name" value="ALAD"/>
</dbReference>
<reference evidence="19" key="1">
    <citation type="submission" date="2016-10" db="EMBL/GenBank/DDBJ databases">
        <authorList>
            <person name="Varghese N."/>
            <person name="Submissions S."/>
        </authorList>
    </citation>
    <scope>NUCLEOTIDE SEQUENCE [LARGE SCALE GENOMIC DNA]</scope>
    <source>
        <strain evidence="19">DSM 11005</strain>
    </source>
</reference>
<evidence type="ECO:0000256" key="14">
    <source>
        <dbReference type="PIRSR" id="PIRSR001415-3"/>
    </source>
</evidence>
<dbReference type="GO" id="GO:0005829">
    <property type="term" value="C:cytosol"/>
    <property type="evidence" value="ECO:0007669"/>
    <property type="project" value="TreeGrafter"/>
</dbReference>
<comment type="subunit">
    <text evidence="4 16">Homooctamer.</text>
</comment>
<proteinExistence type="inferred from homology"/>
<comment type="pathway">
    <text evidence="2">Porphyrin-containing compound metabolism; protoporphyrin-IX biosynthesis; coproporphyrinogen-III from 5-aminolevulinate: step 1/4.</text>
</comment>
<evidence type="ECO:0000256" key="12">
    <source>
        <dbReference type="PIRSR" id="PIRSR001415-1"/>
    </source>
</evidence>
<feature type="binding site" evidence="13">
    <location>
        <position position="220"/>
    </location>
    <ligand>
        <name>5-aminolevulinate</name>
        <dbReference type="ChEBI" id="CHEBI:356416"/>
        <label>1</label>
    </ligand>
</feature>
<evidence type="ECO:0000256" key="5">
    <source>
        <dbReference type="ARBA" id="ARBA00012053"/>
    </source>
</evidence>
<gene>
    <name evidence="18" type="ORF">SAMN04487864_10976</name>
</gene>
<evidence type="ECO:0000256" key="4">
    <source>
        <dbReference type="ARBA" id="ARBA00011823"/>
    </source>
</evidence>
<evidence type="ECO:0000256" key="11">
    <source>
        <dbReference type="ARBA" id="ARBA00047651"/>
    </source>
</evidence>
<feature type="binding site" evidence="13">
    <location>
        <position position="316"/>
    </location>
    <ligand>
        <name>5-aminolevulinate</name>
        <dbReference type="ChEBI" id="CHEBI:356416"/>
        <label>2</label>
    </ligand>
</feature>
<dbReference type="GO" id="GO:0004655">
    <property type="term" value="F:porphobilinogen synthase activity"/>
    <property type="evidence" value="ECO:0007669"/>
    <property type="project" value="UniProtKB-EC"/>
</dbReference>
<evidence type="ECO:0000256" key="9">
    <source>
        <dbReference type="ARBA" id="ARBA00023244"/>
    </source>
</evidence>
<comment type="function">
    <text evidence="10">Catalyzes an early step in the biosynthesis of tetrapyrroles. Binds two molecules of 5-aminolevulinate per subunit, each at a distinct site, and catalyzes their condensation to form porphobilinogen.</text>
</comment>
<keyword evidence="8 16" id="KW-0456">Lyase</keyword>
<dbReference type="InterPro" id="IPR013785">
    <property type="entry name" value="Aldolase_TIM"/>
</dbReference>
<comment type="cofactor">
    <cofactor evidence="1">
        <name>Zn(2+)</name>
        <dbReference type="ChEBI" id="CHEBI:29105"/>
    </cofactor>
</comment>
<evidence type="ECO:0000256" key="10">
    <source>
        <dbReference type="ARBA" id="ARBA00025628"/>
    </source>
</evidence>
<dbReference type="GO" id="GO:0006782">
    <property type="term" value="P:protoporphyrinogen IX biosynthetic process"/>
    <property type="evidence" value="ECO:0007669"/>
    <property type="project" value="UniProtKB-UniPathway"/>
</dbReference>
<dbReference type="EC" id="4.2.1.24" evidence="5 16"/>
<name>A0A1G6MDQ7_9FIRM</name>
<dbReference type="PANTHER" id="PTHR11458">
    <property type="entry name" value="DELTA-AMINOLEVULINIC ACID DEHYDRATASE"/>
    <property type="match status" value="1"/>
</dbReference>
<feature type="active site" description="Schiff-base intermediate with substrate" evidence="12">
    <location>
        <position position="251"/>
    </location>
</feature>
<dbReference type="OrthoDB" id="9805001at2"/>
<dbReference type="AlphaFoldDB" id="A0A1G6MDQ7"/>
<dbReference type="UniPathway" id="UPA00251">
    <property type="reaction ID" value="UER00318"/>
</dbReference>
<evidence type="ECO:0000256" key="1">
    <source>
        <dbReference type="ARBA" id="ARBA00001947"/>
    </source>
</evidence>
<sequence length="328" mass="36412">MTGFPIYRPRRLRATENLRSLIRETSLSVKDLIFPLFVVPGENVKNEIETLKNNYQWSVDRVMEAVDEAVELGIPAVLLFGLPSYKDEEGSSAWDDNEPVQRASKAIKAKYPEMVVITDACFCEYTTHGHCGILTPDCASVDNDKTLPNLAKLAVSQARCGADIIAPSNMMDGYVATMRKALDDAGYTNTAIMAYSAKFASSYYGPFRAAADSAPGKGDRKGYQMDPGNSDEAMREIALDIEEGADIVMVKPALAYQDVTRRAHETFNRPLCVYNVSGEYAMVKAAAEKGWIDEKRIVMETMLSFKRAGAKMIITYHALDVARWLKEQ</sequence>
<keyword evidence="14" id="KW-0862">Zinc</keyword>
<dbReference type="SUPFAM" id="SSF51569">
    <property type="entry name" value="Aldolase"/>
    <property type="match status" value="1"/>
</dbReference>
<feature type="binding site" evidence="13">
    <location>
        <position position="208"/>
    </location>
    <ligand>
        <name>5-aminolevulinate</name>
        <dbReference type="ChEBI" id="CHEBI:356416"/>
        <label>1</label>
    </ligand>
</feature>
<comment type="catalytic activity">
    <reaction evidence="11 16">
        <text>2 5-aminolevulinate = porphobilinogen + 2 H2O + H(+)</text>
        <dbReference type="Rhea" id="RHEA:24064"/>
        <dbReference type="ChEBI" id="CHEBI:15377"/>
        <dbReference type="ChEBI" id="CHEBI:15378"/>
        <dbReference type="ChEBI" id="CHEBI:58126"/>
        <dbReference type="ChEBI" id="CHEBI:356416"/>
        <dbReference type="EC" id="4.2.1.24"/>
    </reaction>
</comment>
<keyword evidence="19" id="KW-1185">Reference proteome</keyword>
<dbReference type="PIRSF" id="PIRSF001415">
    <property type="entry name" value="Porphbilin_synth"/>
    <property type="match status" value="1"/>
</dbReference>
<protein>
    <recommendedName>
        <fullName evidence="6 16">Delta-aminolevulinic acid dehydratase</fullName>
        <ecNumber evidence="5 16">4.2.1.24</ecNumber>
    </recommendedName>
</protein>
<feature type="binding site" evidence="14">
    <location>
        <position position="131"/>
    </location>
    <ligand>
        <name>Zn(2+)</name>
        <dbReference type="ChEBI" id="CHEBI:29105"/>
        <note>catalytic</note>
    </ligand>
</feature>
<dbReference type="InterPro" id="IPR030656">
    <property type="entry name" value="ALAD_AS"/>
</dbReference>
<dbReference type="FunFam" id="3.20.20.70:FF:000019">
    <property type="entry name" value="Delta-aminolevulinic acid dehydratase"/>
    <property type="match status" value="1"/>
</dbReference>
<evidence type="ECO:0000313" key="18">
    <source>
        <dbReference type="EMBL" id="SDC53633.1"/>
    </source>
</evidence>
<organism evidence="18 19">
    <name type="scientific">Succiniclasticum ruminis</name>
    <dbReference type="NCBI Taxonomy" id="40841"/>
    <lineage>
        <taxon>Bacteria</taxon>
        <taxon>Bacillati</taxon>
        <taxon>Bacillota</taxon>
        <taxon>Negativicutes</taxon>
        <taxon>Acidaminococcales</taxon>
        <taxon>Acidaminococcaceae</taxon>
        <taxon>Succiniclasticum</taxon>
    </lineage>
</organism>
<evidence type="ECO:0000313" key="19">
    <source>
        <dbReference type="Proteomes" id="UP000198943"/>
    </source>
</evidence>
<keyword evidence="7" id="KW-0350">Heme biosynthesis</keyword>
<dbReference type="Gene3D" id="3.20.20.70">
    <property type="entry name" value="Aldolase class I"/>
    <property type="match status" value="1"/>
</dbReference>
<accession>A0A1G6MDQ7</accession>
<evidence type="ECO:0000256" key="2">
    <source>
        <dbReference type="ARBA" id="ARBA00004694"/>
    </source>
</evidence>
<dbReference type="EMBL" id="FMYW01000009">
    <property type="protein sequence ID" value="SDC53633.1"/>
    <property type="molecule type" value="Genomic_DNA"/>
</dbReference>